<organism evidence="3 4">
    <name type="scientific">Emergomyces africanus</name>
    <dbReference type="NCBI Taxonomy" id="1955775"/>
    <lineage>
        <taxon>Eukaryota</taxon>
        <taxon>Fungi</taxon>
        <taxon>Dikarya</taxon>
        <taxon>Ascomycota</taxon>
        <taxon>Pezizomycotina</taxon>
        <taxon>Eurotiomycetes</taxon>
        <taxon>Eurotiomycetidae</taxon>
        <taxon>Onygenales</taxon>
        <taxon>Ajellomycetaceae</taxon>
        <taxon>Emergomyces</taxon>
    </lineage>
</organism>
<feature type="region of interest" description="Disordered" evidence="2">
    <location>
        <begin position="79"/>
        <end position="164"/>
    </location>
</feature>
<reference evidence="3 4" key="1">
    <citation type="submission" date="2015-07" db="EMBL/GenBank/DDBJ databases">
        <title>Emmonsia species relationships and genome sequence.</title>
        <authorList>
            <person name="Cuomo C.A."/>
            <person name="Schwartz I.S."/>
            <person name="Kenyon C."/>
            <person name="de Hoog G.S."/>
            <person name="Govender N.P."/>
            <person name="Botha A."/>
            <person name="Moreno L."/>
            <person name="de Vries M."/>
            <person name="Munoz J.F."/>
            <person name="Stielow J.B."/>
        </authorList>
    </citation>
    <scope>NUCLEOTIDE SEQUENCE [LARGE SCALE GENOMIC DNA]</scope>
    <source>
        <strain evidence="3 4">CBS 136260</strain>
    </source>
</reference>
<evidence type="ECO:0000256" key="1">
    <source>
        <dbReference type="SAM" id="Coils"/>
    </source>
</evidence>
<evidence type="ECO:0000313" key="3">
    <source>
        <dbReference type="EMBL" id="OAX80627.1"/>
    </source>
</evidence>
<dbReference type="AlphaFoldDB" id="A0A1B7NVF3"/>
<evidence type="ECO:0000256" key="2">
    <source>
        <dbReference type="SAM" id="MobiDB-lite"/>
    </source>
</evidence>
<sequence length="379" mass="42521">MPSSESSDFEVPGGRHGETWTQEQDQRLLNLHKKHRHMNRHEFQEAFYPSRSHFAVSKRLTAVKQAEREVIDMPNIPIVGLSNRSQSGTSTSQYVYSEGEPENMPLDNKTDPEHIPGGRPSKQIVLSKRNDIPNSGLKDTLKRKPSAENDLYRKSPPKLPKTPMSPIFTSMNSGSNITPKADIPTISKANTVVNVGQNHDNHNNDKNTQVSNSSSPSAWIVQKTKAEDVLYLLEQAQKCDSETRRANNLAFQLSNQEKALSRSRDEIRQLLKLKDKQDGELDAARRAVLKEQNANKLLQKELNGARQLKPCEQCKTSKTAQLKMHTHLSELKTEVDKIRVGSSKIVHPNLWRSGGMEAASARVTKIIGEMEDPQNGGQK</sequence>
<name>A0A1B7NVF3_9EURO</name>
<feature type="compositionally biased region" description="Polar residues" evidence="2">
    <location>
        <begin position="82"/>
        <end position="95"/>
    </location>
</feature>
<comment type="caution">
    <text evidence="3">The sequence shown here is derived from an EMBL/GenBank/DDBJ whole genome shotgun (WGS) entry which is preliminary data.</text>
</comment>
<proteinExistence type="predicted"/>
<accession>A0A1B7NVF3</accession>
<dbReference type="EMBL" id="LGUA01000656">
    <property type="protein sequence ID" value="OAX80627.1"/>
    <property type="molecule type" value="Genomic_DNA"/>
</dbReference>
<protein>
    <submittedName>
        <fullName evidence="3">Uncharacterized protein</fullName>
    </submittedName>
</protein>
<keyword evidence="1" id="KW-0175">Coiled coil</keyword>
<feature type="region of interest" description="Disordered" evidence="2">
    <location>
        <begin position="1"/>
        <end position="26"/>
    </location>
</feature>
<dbReference type="Proteomes" id="UP000091918">
    <property type="component" value="Unassembled WGS sequence"/>
</dbReference>
<keyword evidence="4" id="KW-1185">Reference proteome</keyword>
<dbReference type="OrthoDB" id="4185955at2759"/>
<feature type="compositionally biased region" description="Basic and acidic residues" evidence="2">
    <location>
        <begin position="139"/>
        <end position="153"/>
    </location>
</feature>
<feature type="coiled-coil region" evidence="1">
    <location>
        <begin position="253"/>
        <end position="301"/>
    </location>
</feature>
<evidence type="ECO:0000313" key="4">
    <source>
        <dbReference type="Proteomes" id="UP000091918"/>
    </source>
</evidence>
<gene>
    <name evidence="3" type="ORF">ACJ72_05033</name>
</gene>